<proteinExistence type="predicted"/>
<feature type="compositionally biased region" description="Basic and acidic residues" evidence="2">
    <location>
        <begin position="233"/>
        <end position="252"/>
    </location>
</feature>
<keyword evidence="1" id="KW-0479">Metal-binding</keyword>
<reference evidence="5" key="1">
    <citation type="submission" date="2019-06" db="EMBL/GenBank/DDBJ databases">
        <authorList>
            <person name="Broberg M."/>
        </authorList>
    </citation>
    <scope>NUCLEOTIDE SEQUENCE [LARGE SCALE GENOMIC DNA]</scope>
</reference>
<comment type="caution">
    <text evidence="4">The sequence shown here is derived from an EMBL/GenBank/DDBJ whole genome shotgun (WGS) entry which is preliminary data.</text>
</comment>
<dbReference type="InterPro" id="IPR013087">
    <property type="entry name" value="Znf_C2H2_type"/>
</dbReference>
<evidence type="ECO:0000256" key="2">
    <source>
        <dbReference type="SAM" id="MobiDB-lite"/>
    </source>
</evidence>
<keyword evidence="1" id="KW-0863">Zinc-finger</keyword>
<dbReference type="PROSITE" id="PS00028">
    <property type="entry name" value="ZINC_FINGER_C2H2_1"/>
    <property type="match status" value="1"/>
</dbReference>
<sequence>MEEVSLGVLPIAAEFDIETDSEDETVSEHRSIDKNSIIHPTPFANPPASPGGSNDYSSWVKLQVESFPGRLYNGPTGSTYLELNMSGTVPDDQEQKFEQDADSPGLPTFFQDETAMREYQQDADSPGLPTFFQDETAMREYQQDTNEPPLPVLFHDEMAMGEYQRSFSEAEERIYRAGSTCATQDTDSRSGEYRCSMCQQFFTLQEDHDRHFESEHISSQAVYTCSEAQQQLKKVEEDEEKNKDEKDQTDNI</sequence>
<feature type="region of interest" description="Disordered" evidence="2">
    <location>
        <begin position="19"/>
        <end position="52"/>
    </location>
</feature>
<name>A0A9N9UIR6_9HYPO</name>
<gene>
    <name evidence="4" type="ORF">CBYS24578_00012509</name>
</gene>
<keyword evidence="5" id="KW-1185">Reference proteome</keyword>
<dbReference type="GO" id="GO:0008270">
    <property type="term" value="F:zinc ion binding"/>
    <property type="evidence" value="ECO:0007669"/>
    <property type="project" value="UniProtKB-KW"/>
</dbReference>
<evidence type="ECO:0000313" key="5">
    <source>
        <dbReference type="Proteomes" id="UP000754883"/>
    </source>
</evidence>
<dbReference type="Proteomes" id="UP000754883">
    <property type="component" value="Unassembled WGS sequence"/>
</dbReference>
<protein>
    <recommendedName>
        <fullName evidence="3">C2H2-type domain-containing protein</fullName>
    </recommendedName>
</protein>
<dbReference type="AlphaFoldDB" id="A0A9N9UIR6"/>
<keyword evidence="1" id="KW-0862">Zinc</keyword>
<feature type="region of interest" description="Disordered" evidence="2">
    <location>
        <begin position="228"/>
        <end position="252"/>
    </location>
</feature>
<dbReference type="EMBL" id="CABFNO020001469">
    <property type="protein sequence ID" value="CAG9990280.1"/>
    <property type="molecule type" value="Genomic_DNA"/>
</dbReference>
<evidence type="ECO:0000259" key="3">
    <source>
        <dbReference type="PROSITE" id="PS50157"/>
    </source>
</evidence>
<organism evidence="4 5">
    <name type="scientific">Clonostachys byssicola</name>
    <dbReference type="NCBI Taxonomy" id="160290"/>
    <lineage>
        <taxon>Eukaryota</taxon>
        <taxon>Fungi</taxon>
        <taxon>Dikarya</taxon>
        <taxon>Ascomycota</taxon>
        <taxon>Pezizomycotina</taxon>
        <taxon>Sordariomycetes</taxon>
        <taxon>Hypocreomycetidae</taxon>
        <taxon>Hypocreales</taxon>
        <taxon>Bionectriaceae</taxon>
        <taxon>Clonostachys</taxon>
    </lineage>
</organism>
<dbReference type="PROSITE" id="PS50157">
    <property type="entry name" value="ZINC_FINGER_C2H2_2"/>
    <property type="match status" value="1"/>
</dbReference>
<accession>A0A9N9UIR6</accession>
<reference evidence="4 5" key="2">
    <citation type="submission" date="2021-10" db="EMBL/GenBank/DDBJ databases">
        <authorList>
            <person name="Piombo E."/>
        </authorList>
    </citation>
    <scope>NUCLEOTIDE SEQUENCE [LARGE SCALE GENOMIC DNA]</scope>
</reference>
<feature type="domain" description="C2H2-type" evidence="3">
    <location>
        <begin position="193"/>
        <end position="221"/>
    </location>
</feature>
<evidence type="ECO:0000256" key="1">
    <source>
        <dbReference type="PROSITE-ProRule" id="PRU00042"/>
    </source>
</evidence>
<evidence type="ECO:0000313" key="4">
    <source>
        <dbReference type="EMBL" id="CAG9990280.1"/>
    </source>
</evidence>